<dbReference type="InterPro" id="IPR036188">
    <property type="entry name" value="FAD/NAD-bd_sf"/>
</dbReference>
<dbReference type="SUPFAM" id="SSF51905">
    <property type="entry name" value="FAD/NAD(P)-binding domain"/>
    <property type="match status" value="1"/>
</dbReference>
<dbReference type="EMBL" id="JACCBX010000006">
    <property type="protein sequence ID" value="NYE06365.1"/>
    <property type="molecule type" value="Genomic_DNA"/>
</dbReference>
<dbReference type="Gene3D" id="3.30.9.10">
    <property type="entry name" value="D-Amino Acid Oxidase, subunit A, domain 2"/>
    <property type="match status" value="1"/>
</dbReference>
<dbReference type="GO" id="GO:0071949">
    <property type="term" value="F:FAD binding"/>
    <property type="evidence" value="ECO:0007669"/>
    <property type="project" value="InterPro"/>
</dbReference>
<dbReference type="AlphaFoldDB" id="A0A852TEB7"/>
<evidence type="ECO:0000313" key="4">
    <source>
        <dbReference type="EMBL" id="NYE06365.1"/>
    </source>
</evidence>
<dbReference type="PANTHER" id="PTHR43004:SF3">
    <property type="entry name" value="P-HYDROXYBENZOATE HYDROXYLASE"/>
    <property type="match status" value="1"/>
</dbReference>
<sequence>MHTQVGIIGAGPAGLLLSHLLHLQGIDSIILESRSREEIEGTIRAGVLEQGTVDLLNATGVGARMMKEGHAHHGIELQFNGRRHRIDMHELTGGKKITVYAQHEVIKDLVAARLEAGAKIYFNVKDVSLHQIETSSPLIRFQLENGTDYEELNCDFIAGCDGFHGPSRQAIPANLRVEKQKIYPFGWLGILAKTPQVNPELIYSNHERGFALISTRSPEIQRHYIQVDPKDDITNWSDDRIWSELHARLDMDGWSILDGPIIQKNIVSMRSFVCETMHYGNLFLAGDAAHIVPPTGAKGLNLAAADVQVLARGLSEYYHSGEEDTLTRYSEICLRRIWKAQRFSYWMTTMLHRNFEHSSFEHNIQLAELDYVTSSQAAATSLAENYVGLPMEIQTNYSIRI</sequence>
<feature type="domain" description="FAD-binding" evidence="3">
    <location>
        <begin position="3"/>
        <end position="344"/>
    </location>
</feature>
<evidence type="ECO:0000256" key="1">
    <source>
        <dbReference type="ARBA" id="ARBA00022630"/>
    </source>
</evidence>
<comment type="caution">
    <text evidence="4">The sequence shown here is derived from an EMBL/GenBank/DDBJ whole genome shotgun (WGS) entry which is preliminary data.</text>
</comment>
<evidence type="ECO:0000256" key="2">
    <source>
        <dbReference type="ARBA" id="ARBA00022827"/>
    </source>
</evidence>
<dbReference type="GO" id="GO:0018659">
    <property type="term" value="F:4-hydroxybenzoate 3-monooxygenase activity"/>
    <property type="evidence" value="ECO:0007669"/>
    <property type="project" value="UniProtKB-EC"/>
</dbReference>
<dbReference type="EC" id="1.14.13.2" evidence="4"/>
<dbReference type="InterPro" id="IPR050641">
    <property type="entry name" value="RIFMO-like"/>
</dbReference>
<dbReference type="NCBIfam" id="NF006091">
    <property type="entry name" value="PRK08243.1"/>
    <property type="match status" value="1"/>
</dbReference>
<evidence type="ECO:0000313" key="5">
    <source>
        <dbReference type="Proteomes" id="UP000548423"/>
    </source>
</evidence>
<dbReference type="PRINTS" id="PR00420">
    <property type="entry name" value="RNGMNOXGNASE"/>
</dbReference>
<organism evidence="4 5">
    <name type="scientific">Neobacillus niacini</name>
    <dbReference type="NCBI Taxonomy" id="86668"/>
    <lineage>
        <taxon>Bacteria</taxon>
        <taxon>Bacillati</taxon>
        <taxon>Bacillota</taxon>
        <taxon>Bacilli</taxon>
        <taxon>Bacillales</taxon>
        <taxon>Bacillaceae</taxon>
        <taxon>Neobacillus</taxon>
    </lineage>
</organism>
<dbReference type="GO" id="GO:0043639">
    <property type="term" value="P:benzoate catabolic process"/>
    <property type="evidence" value="ECO:0007669"/>
    <property type="project" value="InterPro"/>
</dbReference>
<dbReference type="NCBIfam" id="TIGR02360">
    <property type="entry name" value="pbenz_hydroxyl"/>
    <property type="match status" value="1"/>
</dbReference>
<keyword evidence="1" id="KW-0285">Flavoprotein</keyword>
<reference evidence="5" key="2">
    <citation type="submission" date="2020-08" db="EMBL/GenBank/DDBJ databases">
        <title>The Agave Microbiome: Exploring the role of microbial communities in plant adaptations to desert environments.</title>
        <authorList>
            <person name="Partida-Martinez L.P."/>
        </authorList>
    </citation>
    <scope>NUCLEOTIDE SEQUENCE [LARGE SCALE GENOMIC DNA]</scope>
    <source>
        <strain evidence="5">AT2.8</strain>
    </source>
</reference>
<keyword evidence="4" id="KW-0560">Oxidoreductase</keyword>
<gene>
    <name evidence="4" type="ORF">F4694_003145</name>
</gene>
<name>A0A852TEB7_9BACI</name>
<evidence type="ECO:0000259" key="3">
    <source>
        <dbReference type="Pfam" id="PF01494"/>
    </source>
</evidence>
<dbReference type="PANTHER" id="PTHR43004">
    <property type="entry name" value="TRK SYSTEM POTASSIUM UPTAKE PROTEIN"/>
    <property type="match status" value="1"/>
</dbReference>
<keyword evidence="2" id="KW-0274">FAD</keyword>
<proteinExistence type="predicted"/>
<dbReference type="InterPro" id="IPR012733">
    <property type="entry name" value="HB_mOase"/>
</dbReference>
<dbReference type="Gene3D" id="3.50.50.60">
    <property type="entry name" value="FAD/NAD(P)-binding domain"/>
    <property type="match status" value="1"/>
</dbReference>
<accession>A0A852TEB7</accession>
<dbReference type="SUPFAM" id="SSF54373">
    <property type="entry name" value="FAD-linked reductases, C-terminal domain"/>
    <property type="match status" value="1"/>
</dbReference>
<reference evidence="5" key="1">
    <citation type="submission" date="2020-07" db="EMBL/GenBank/DDBJ databases">
        <authorList>
            <person name="Partida-Martinez L."/>
            <person name="Huntemann M."/>
            <person name="Clum A."/>
            <person name="Wang J."/>
            <person name="Palaniappan K."/>
            <person name="Ritter S."/>
            <person name="Chen I.-M."/>
            <person name="Stamatis D."/>
            <person name="Reddy T."/>
            <person name="O'Malley R."/>
            <person name="Daum C."/>
            <person name="Shapiro N."/>
            <person name="Ivanova N."/>
            <person name="Kyrpides N."/>
            <person name="Woyke T."/>
        </authorList>
    </citation>
    <scope>NUCLEOTIDE SEQUENCE [LARGE SCALE GENOMIC DNA]</scope>
    <source>
        <strain evidence="5">AT2.8</strain>
    </source>
</reference>
<dbReference type="Pfam" id="PF01494">
    <property type="entry name" value="FAD_binding_3"/>
    <property type="match status" value="1"/>
</dbReference>
<dbReference type="Proteomes" id="UP000548423">
    <property type="component" value="Unassembled WGS sequence"/>
</dbReference>
<dbReference type="InterPro" id="IPR002938">
    <property type="entry name" value="FAD-bd"/>
</dbReference>
<protein>
    <submittedName>
        <fullName evidence="4">p-hydroxybenzoate 3-monooxygenase</fullName>
        <ecNumber evidence="4">1.14.13.2</ecNumber>
    </submittedName>
</protein>